<accession>A0A9D5C9R1</accession>
<dbReference type="AlphaFoldDB" id="A0A9D5C9R1"/>
<comment type="similarity">
    <text evidence="1">Belongs to the ARG7 family.</text>
</comment>
<reference evidence="2" key="1">
    <citation type="submission" date="2021-03" db="EMBL/GenBank/DDBJ databases">
        <authorList>
            <person name="Li Z."/>
            <person name="Yang C."/>
        </authorList>
    </citation>
    <scope>NUCLEOTIDE SEQUENCE</scope>
    <source>
        <strain evidence="2">Dzin_1.0</strain>
        <tissue evidence="2">Leaf</tissue>
    </source>
</reference>
<proteinExistence type="inferred from homology"/>
<reference evidence="2" key="2">
    <citation type="journal article" date="2022" name="Hortic Res">
        <title>The genome of Dioscorea zingiberensis sheds light on the biosynthesis, origin and evolution of the medicinally important diosgenin saponins.</title>
        <authorList>
            <person name="Li Y."/>
            <person name="Tan C."/>
            <person name="Li Z."/>
            <person name="Guo J."/>
            <person name="Li S."/>
            <person name="Chen X."/>
            <person name="Wang C."/>
            <person name="Dai X."/>
            <person name="Yang H."/>
            <person name="Song W."/>
            <person name="Hou L."/>
            <person name="Xu J."/>
            <person name="Tong Z."/>
            <person name="Xu A."/>
            <person name="Yuan X."/>
            <person name="Wang W."/>
            <person name="Yang Q."/>
            <person name="Chen L."/>
            <person name="Sun Z."/>
            <person name="Wang K."/>
            <person name="Pan B."/>
            <person name="Chen J."/>
            <person name="Bao Y."/>
            <person name="Liu F."/>
            <person name="Qi X."/>
            <person name="Gang D.R."/>
            <person name="Wen J."/>
            <person name="Li J."/>
        </authorList>
    </citation>
    <scope>NUCLEOTIDE SEQUENCE</scope>
    <source>
        <strain evidence="2">Dzin_1.0</strain>
    </source>
</reference>
<evidence type="ECO:0000313" key="3">
    <source>
        <dbReference type="Proteomes" id="UP001085076"/>
    </source>
</evidence>
<dbReference type="OrthoDB" id="660486at2759"/>
<gene>
    <name evidence="2" type="ORF">J5N97_022034</name>
</gene>
<dbReference type="Pfam" id="PF02519">
    <property type="entry name" value="Auxin_inducible"/>
    <property type="match status" value="1"/>
</dbReference>
<dbReference type="EMBL" id="JAGGNH010000006">
    <property type="protein sequence ID" value="KAJ0969157.1"/>
    <property type="molecule type" value="Genomic_DNA"/>
</dbReference>
<dbReference type="GO" id="GO:0009733">
    <property type="term" value="P:response to auxin"/>
    <property type="evidence" value="ECO:0007669"/>
    <property type="project" value="InterPro"/>
</dbReference>
<protein>
    <submittedName>
        <fullName evidence="2">Uncharacterized protein</fullName>
    </submittedName>
</protein>
<dbReference type="PANTHER" id="PTHR31374:SF118">
    <property type="entry name" value="OS01G0924966 PROTEIN"/>
    <property type="match status" value="1"/>
</dbReference>
<dbReference type="PANTHER" id="PTHR31374">
    <property type="entry name" value="AUXIN-INDUCED PROTEIN-LIKE-RELATED"/>
    <property type="match status" value="1"/>
</dbReference>
<sequence>MKHIITAIESDHRKEVHEINGSNSHPAKMEKVKEKRDNIFSRFFKIKSLPNSSSKKHKKVAPEGCLSVYVGAGEERFFVRTECVNHPLFKALLDDAETEFGYSSEGPLKLPCDVELFREVLREVEEEVVASSLSCTFSRSYLGYHEFLSPSKKKGL</sequence>
<evidence type="ECO:0000313" key="2">
    <source>
        <dbReference type="EMBL" id="KAJ0969157.1"/>
    </source>
</evidence>
<dbReference type="Proteomes" id="UP001085076">
    <property type="component" value="Miscellaneous, Linkage group lg06"/>
</dbReference>
<comment type="caution">
    <text evidence="2">The sequence shown here is derived from an EMBL/GenBank/DDBJ whole genome shotgun (WGS) entry which is preliminary data.</text>
</comment>
<evidence type="ECO:0000256" key="1">
    <source>
        <dbReference type="ARBA" id="ARBA00006974"/>
    </source>
</evidence>
<dbReference type="InterPro" id="IPR003676">
    <property type="entry name" value="SAUR_fam"/>
</dbReference>
<keyword evidence="3" id="KW-1185">Reference proteome</keyword>
<organism evidence="2 3">
    <name type="scientific">Dioscorea zingiberensis</name>
    <dbReference type="NCBI Taxonomy" id="325984"/>
    <lineage>
        <taxon>Eukaryota</taxon>
        <taxon>Viridiplantae</taxon>
        <taxon>Streptophyta</taxon>
        <taxon>Embryophyta</taxon>
        <taxon>Tracheophyta</taxon>
        <taxon>Spermatophyta</taxon>
        <taxon>Magnoliopsida</taxon>
        <taxon>Liliopsida</taxon>
        <taxon>Dioscoreales</taxon>
        <taxon>Dioscoreaceae</taxon>
        <taxon>Dioscorea</taxon>
    </lineage>
</organism>
<name>A0A9D5C9R1_9LILI</name>